<feature type="region of interest" description="Disordered" evidence="2">
    <location>
        <begin position="1"/>
        <end position="20"/>
    </location>
</feature>
<protein>
    <submittedName>
        <fullName evidence="5">Aste57867_20207 protein</fullName>
    </submittedName>
</protein>
<evidence type="ECO:0000259" key="3">
    <source>
        <dbReference type="PROSITE" id="PS50158"/>
    </source>
</evidence>
<keyword evidence="1" id="KW-0479">Metal-binding</keyword>
<feature type="compositionally biased region" description="Basic and acidic residues" evidence="2">
    <location>
        <begin position="1"/>
        <end position="10"/>
    </location>
</feature>
<proteinExistence type="predicted"/>
<dbReference type="EMBL" id="VJMH01006751">
    <property type="protein sequence ID" value="KAF0688156.1"/>
    <property type="molecule type" value="Genomic_DNA"/>
</dbReference>
<name>A0A485LEL4_9STRA</name>
<dbReference type="SUPFAM" id="SSF56672">
    <property type="entry name" value="DNA/RNA polymerases"/>
    <property type="match status" value="1"/>
</dbReference>
<feature type="domain" description="CCHC-type" evidence="3">
    <location>
        <begin position="267"/>
        <end position="283"/>
    </location>
</feature>
<evidence type="ECO:0000313" key="6">
    <source>
        <dbReference type="Proteomes" id="UP000332933"/>
    </source>
</evidence>
<keyword evidence="1" id="KW-0863">Zinc-finger</keyword>
<dbReference type="InterPro" id="IPR001878">
    <property type="entry name" value="Znf_CCHC"/>
</dbReference>
<dbReference type="InterPro" id="IPR036875">
    <property type="entry name" value="Znf_CCHC_sf"/>
</dbReference>
<dbReference type="InterPro" id="IPR043502">
    <property type="entry name" value="DNA/RNA_pol_sf"/>
</dbReference>
<evidence type="ECO:0000256" key="2">
    <source>
        <dbReference type="SAM" id="MobiDB-lite"/>
    </source>
</evidence>
<dbReference type="GO" id="GO:0008270">
    <property type="term" value="F:zinc ion binding"/>
    <property type="evidence" value="ECO:0007669"/>
    <property type="project" value="UniProtKB-KW"/>
</dbReference>
<feature type="compositionally biased region" description="Basic and acidic residues" evidence="2">
    <location>
        <begin position="236"/>
        <end position="259"/>
    </location>
</feature>
<dbReference type="Proteomes" id="UP000332933">
    <property type="component" value="Unassembled WGS sequence"/>
</dbReference>
<organism evidence="5 6">
    <name type="scientific">Aphanomyces stellatus</name>
    <dbReference type="NCBI Taxonomy" id="120398"/>
    <lineage>
        <taxon>Eukaryota</taxon>
        <taxon>Sar</taxon>
        <taxon>Stramenopiles</taxon>
        <taxon>Oomycota</taxon>
        <taxon>Saprolegniomycetes</taxon>
        <taxon>Saprolegniales</taxon>
        <taxon>Verrucalvaceae</taxon>
        <taxon>Aphanomyces</taxon>
    </lineage>
</organism>
<accession>A0A485LEL4</accession>
<dbReference type="SUPFAM" id="SSF57756">
    <property type="entry name" value="Retrovirus zinc finger-like domains"/>
    <property type="match status" value="1"/>
</dbReference>
<feature type="compositionally biased region" description="Basic and acidic residues" evidence="2">
    <location>
        <begin position="197"/>
        <end position="214"/>
    </location>
</feature>
<dbReference type="EMBL" id="CAADRA010006774">
    <property type="protein sequence ID" value="VFT96901.1"/>
    <property type="molecule type" value="Genomic_DNA"/>
</dbReference>
<dbReference type="Gene3D" id="3.10.10.10">
    <property type="entry name" value="HIV Type 1 Reverse Transcriptase, subunit A, domain 1"/>
    <property type="match status" value="1"/>
</dbReference>
<dbReference type="AlphaFoldDB" id="A0A485LEL4"/>
<keyword evidence="1" id="KW-0862">Zinc</keyword>
<gene>
    <name evidence="5" type="primary">Aste57867_20207</name>
    <name evidence="4" type="ORF">As57867_020141</name>
    <name evidence="5" type="ORF">ASTE57867_20207</name>
</gene>
<sequence length="652" mass="74011">MAQETREIRARPGSGGPTARWLVETPGQELEGQHEPRPPACCVQVHLEDVPADVTEDFLHKEIRAIVDGRDSKWDPTEEDFKHYCKRVKMSTRGDMRSRLVDFFVQVENVIKDQGLDEVLDDKEPRKMFLRAVMDRILPWDMGMLCKQLAAAKKVQDLNGLYDVMKIQFGRLHECEELERERELVNRKRPHVVAFAEDTKKEGNRDGKRPRVNDRVTPAAPPKPILKVPSVGSDEAGPHGDGRPRLNKDGPPKKGEIYVKEPSRRARCWHCRKAGHYATECPDLTQEQRRKFAKKAKNAVRRFRNAKRKKKKVLRAADDAGGESHTVTINGSIRASYCPDTGADINVIPRPMLTEVMRVCKDVYEASLKEPIHVELCDDRVAETHTYAELSLELETAAGTVKVPGKQVCYVVDHGDEFIVSHDTLRKVGIDINRILEQVAIRQSDEGDDLGDPENRKCRPDPDTSPDDKTRVKIQRTKSADLALPKAATEIKAALQTMVADACDAGFPSDLVCELWRVLTKHDVWRLKFDGRDPPAKVRPLKVTIKEGAELYRCKGRKHNAMDERFLDLFGKQLLEAGVIHSNPQSEWCSPVNPVLKPEGRKMIQQADRWSDDEVLKYYRLTNDYRVVNSKTNPKAGTMPFQVTTTSHLKDK</sequence>
<feature type="compositionally biased region" description="Basic and acidic residues" evidence="2">
    <location>
        <begin position="453"/>
        <end position="471"/>
    </location>
</feature>
<feature type="region of interest" description="Disordered" evidence="2">
    <location>
        <begin position="196"/>
        <end position="259"/>
    </location>
</feature>
<dbReference type="PROSITE" id="PS50158">
    <property type="entry name" value="ZF_CCHC"/>
    <property type="match status" value="1"/>
</dbReference>
<evidence type="ECO:0000256" key="1">
    <source>
        <dbReference type="PROSITE-ProRule" id="PRU00047"/>
    </source>
</evidence>
<evidence type="ECO:0000313" key="5">
    <source>
        <dbReference type="EMBL" id="VFT96901.1"/>
    </source>
</evidence>
<reference evidence="4" key="2">
    <citation type="submission" date="2019-06" db="EMBL/GenBank/DDBJ databases">
        <title>Genomics analysis of Aphanomyces spp. identifies a new class of oomycete effector associated with host adaptation.</title>
        <authorList>
            <person name="Gaulin E."/>
        </authorList>
    </citation>
    <scope>NUCLEOTIDE SEQUENCE</scope>
    <source>
        <strain evidence="4">CBS 578.67</strain>
    </source>
</reference>
<reference evidence="5 6" key="1">
    <citation type="submission" date="2019-03" db="EMBL/GenBank/DDBJ databases">
        <authorList>
            <person name="Gaulin E."/>
            <person name="Dumas B."/>
        </authorList>
    </citation>
    <scope>NUCLEOTIDE SEQUENCE [LARGE SCALE GENOMIC DNA]</scope>
    <source>
        <strain evidence="5">CBS 568.67</strain>
    </source>
</reference>
<keyword evidence="6" id="KW-1185">Reference proteome</keyword>
<dbReference type="SMART" id="SM00343">
    <property type="entry name" value="ZnF_C2HC"/>
    <property type="match status" value="1"/>
</dbReference>
<dbReference type="GO" id="GO:0003676">
    <property type="term" value="F:nucleic acid binding"/>
    <property type="evidence" value="ECO:0007669"/>
    <property type="project" value="InterPro"/>
</dbReference>
<feature type="region of interest" description="Disordered" evidence="2">
    <location>
        <begin position="444"/>
        <end position="471"/>
    </location>
</feature>
<dbReference type="OrthoDB" id="79320at2759"/>
<evidence type="ECO:0000313" key="4">
    <source>
        <dbReference type="EMBL" id="KAF0688156.1"/>
    </source>
</evidence>